<evidence type="ECO:0000313" key="1">
    <source>
        <dbReference type="EMBL" id="RXQ95680.1"/>
    </source>
</evidence>
<evidence type="ECO:0000313" key="2">
    <source>
        <dbReference type="Proteomes" id="UP000289703"/>
    </source>
</evidence>
<accession>A0A4Q1JNN2</accession>
<protein>
    <submittedName>
        <fullName evidence="1">Uncharacterized protein</fullName>
    </submittedName>
</protein>
<dbReference type="RefSeq" id="WP_129254019.1">
    <property type="nucleotide sequence ID" value="NZ_SAXA01000005.1"/>
</dbReference>
<dbReference type="OrthoDB" id="1467690at2"/>
<reference evidence="1 2" key="1">
    <citation type="submission" date="2019-01" db="EMBL/GenBank/DDBJ databases">
        <title>Ancylomarina salipaludis sp. nov., isolated from a salt marsh.</title>
        <authorList>
            <person name="Yoon J.-H."/>
        </authorList>
    </citation>
    <scope>NUCLEOTIDE SEQUENCE [LARGE SCALE GENOMIC DNA]</scope>
    <source>
        <strain evidence="1 2">SHSM-M15</strain>
    </source>
</reference>
<comment type="caution">
    <text evidence="1">The sequence shown here is derived from an EMBL/GenBank/DDBJ whole genome shotgun (WGS) entry which is preliminary data.</text>
</comment>
<dbReference type="Proteomes" id="UP000289703">
    <property type="component" value="Unassembled WGS sequence"/>
</dbReference>
<organism evidence="1 2">
    <name type="scientific">Ancylomarina salipaludis</name>
    <dbReference type="NCBI Taxonomy" id="2501299"/>
    <lineage>
        <taxon>Bacteria</taxon>
        <taxon>Pseudomonadati</taxon>
        <taxon>Bacteroidota</taxon>
        <taxon>Bacteroidia</taxon>
        <taxon>Marinilabiliales</taxon>
        <taxon>Marinifilaceae</taxon>
        <taxon>Ancylomarina</taxon>
    </lineage>
</organism>
<keyword evidence="2" id="KW-1185">Reference proteome</keyword>
<dbReference type="EMBL" id="SAXA01000005">
    <property type="protein sequence ID" value="RXQ95680.1"/>
    <property type="molecule type" value="Genomic_DNA"/>
</dbReference>
<proteinExistence type="predicted"/>
<gene>
    <name evidence="1" type="ORF">EO244_07405</name>
</gene>
<sequence>MKDIWKNDKEFKEAIGAYIIAFSELEFGLASLCTATEFDLRLKSKYLMKYTGFSFDKKMKHLSEFITEHLIELKPTWDIIKNEIGQLNRERRFFAHGFMSYSLPRETVTTHIKEYGKIVTKNQTLKEIKSLTNRLQHVKTGKDGVNGEFHTEFMKLRINKWNELVNDNAKIIYRVNSKIVSDWKGKTNAQ</sequence>
<dbReference type="AlphaFoldDB" id="A0A4Q1JNN2"/>
<name>A0A4Q1JNN2_9BACT</name>